<dbReference type="AlphaFoldDB" id="A0A089LHQ9"/>
<evidence type="ECO:0008006" key="3">
    <source>
        <dbReference type="Google" id="ProtNLM"/>
    </source>
</evidence>
<evidence type="ECO:0000313" key="2">
    <source>
        <dbReference type="Proteomes" id="UP000029518"/>
    </source>
</evidence>
<keyword evidence="2" id="KW-1185">Reference proteome</keyword>
<dbReference type="KEGG" id="pbd:PBOR_32240"/>
<dbReference type="OrthoDB" id="2659361at2"/>
<name>A0A089LHQ9_PAEBO</name>
<dbReference type="Proteomes" id="UP000029518">
    <property type="component" value="Chromosome"/>
</dbReference>
<sequence length="201" mass="21850">MIKASKAIRLRRLFICSGLGLLLIVAGCALKTKEEAKPKSVSVPADEMISMPWNEGWSLAISITPGIPVELRGSDEVMYEISGDTGYLCVKSEGKLERMSKGGNSKKAGERFYWNPFFGDSQVQPADIGASWIRIVRKQEGYTTGLVLIKILPSPITAADGGGGVTFKADIIASLEFPRQEGAYQTISDENLKEIEAAYTK</sequence>
<organism evidence="1 2">
    <name type="scientific">Paenibacillus borealis</name>
    <dbReference type="NCBI Taxonomy" id="160799"/>
    <lineage>
        <taxon>Bacteria</taxon>
        <taxon>Bacillati</taxon>
        <taxon>Bacillota</taxon>
        <taxon>Bacilli</taxon>
        <taxon>Bacillales</taxon>
        <taxon>Paenibacillaceae</taxon>
        <taxon>Paenibacillus</taxon>
    </lineage>
</organism>
<dbReference type="EMBL" id="CP009285">
    <property type="protein sequence ID" value="AIQ61061.1"/>
    <property type="molecule type" value="Genomic_DNA"/>
</dbReference>
<accession>A0A089LHQ9</accession>
<proteinExistence type="predicted"/>
<gene>
    <name evidence="1" type="ORF">PBOR_32240</name>
</gene>
<protein>
    <recommendedName>
        <fullName evidence="3">Lipoprotein</fullName>
    </recommendedName>
</protein>
<dbReference type="PROSITE" id="PS51257">
    <property type="entry name" value="PROKAR_LIPOPROTEIN"/>
    <property type="match status" value="1"/>
</dbReference>
<evidence type="ECO:0000313" key="1">
    <source>
        <dbReference type="EMBL" id="AIQ61061.1"/>
    </source>
</evidence>
<reference evidence="1" key="1">
    <citation type="submission" date="2014-08" db="EMBL/GenBank/DDBJ databases">
        <title>Comparative genomics of the Paenibacillus odorifer group.</title>
        <authorList>
            <person name="den Bakker H.C."/>
            <person name="Tsai Y.-C.Y.-C."/>
            <person name="Martin N."/>
            <person name="Korlach J."/>
            <person name="Wiedmann M."/>
        </authorList>
    </citation>
    <scope>NUCLEOTIDE SEQUENCE [LARGE SCALE GENOMIC DNA]</scope>
    <source>
        <strain evidence="1">DSM 13188</strain>
    </source>
</reference>
<dbReference type="HOGENOM" id="CLU_1376431_0_0_9"/>